<protein>
    <submittedName>
        <fullName evidence="1">Uncharacterized protein</fullName>
    </submittedName>
</protein>
<evidence type="ECO:0000313" key="1">
    <source>
        <dbReference type="EMBL" id="KAK8531932.1"/>
    </source>
</evidence>
<comment type="caution">
    <text evidence="1">The sequence shown here is derived from an EMBL/GenBank/DDBJ whole genome shotgun (WGS) entry which is preliminary data.</text>
</comment>
<sequence length="141" mass="15886">MGFLLCVEFVDVFILWISTVRVSVEVANLTVAVISFFIASPPVDFANADARVKTKSHELTRVRPWLSYKGFVDFNTFVIFLFAWYADNAFEMLGLTLLDAPLSFQVTNIEMVGDFSPPVKGLLFFCEDGSYSDRNHDLLGL</sequence>
<proteinExistence type="predicted"/>
<gene>
    <name evidence="1" type="ORF">V6N12_053389</name>
</gene>
<name>A0ABR2D7G9_9ROSI</name>
<reference evidence="1 2" key="1">
    <citation type="journal article" date="2024" name="G3 (Bethesda)">
        <title>Genome assembly of Hibiscus sabdariffa L. provides insights into metabolisms of medicinal natural products.</title>
        <authorList>
            <person name="Kim T."/>
        </authorList>
    </citation>
    <scope>NUCLEOTIDE SEQUENCE [LARGE SCALE GENOMIC DNA]</scope>
    <source>
        <strain evidence="1">TK-2024</strain>
        <tissue evidence="1">Old leaves</tissue>
    </source>
</reference>
<dbReference type="Proteomes" id="UP001472677">
    <property type="component" value="Unassembled WGS sequence"/>
</dbReference>
<organism evidence="1 2">
    <name type="scientific">Hibiscus sabdariffa</name>
    <name type="common">roselle</name>
    <dbReference type="NCBI Taxonomy" id="183260"/>
    <lineage>
        <taxon>Eukaryota</taxon>
        <taxon>Viridiplantae</taxon>
        <taxon>Streptophyta</taxon>
        <taxon>Embryophyta</taxon>
        <taxon>Tracheophyta</taxon>
        <taxon>Spermatophyta</taxon>
        <taxon>Magnoliopsida</taxon>
        <taxon>eudicotyledons</taxon>
        <taxon>Gunneridae</taxon>
        <taxon>Pentapetalae</taxon>
        <taxon>rosids</taxon>
        <taxon>malvids</taxon>
        <taxon>Malvales</taxon>
        <taxon>Malvaceae</taxon>
        <taxon>Malvoideae</taxon>
        <taxon>Hibiscus</taxon>
    </lineage>
</organism>
<keyword evidence="2" id="KW-1185">Reference proteome</keyword>
<dbReference type="EMBL" id="JBBPBM010000034">
    <property type="protein sequence ID" value="KAK8531932.1"/>
    <property type="molecule type" value="Genomic_DNA"/>
</dbReference>
<accession>A0ABR2D7G9</accession>
<evidence type="ECO:0000313" key="2">
    <source>
        <dbReference type="Proteomes" id="UP001472677"/>
    </source>
</evidence>